<sequence>MSGDGYVPQGNFYDGDIVCEPGNDATLMQALVVGVLCNNEKRNVIRLYPLTNTEIVGELKVILPKVLCWLLRQKLDYGGINCRNPIFV</sequence>
<organism evidence="1 2">
    <name type="scientific">Candidatus Desulfosporosinus infrequens</name>
    <dbReference type="NCBI Taxonomy" id="2043169"/>
    <lineage>
        <taxon>Bacteria</taxon>
        <taxon>Bacillati</taxon>
        <taxon>Bacillota</taxon>
        <taxon>Clostridia</taxon>
        <taxon>Eubacteriales</taxon>
        <taxon>Desulfitobacteriaceae</taxon>
        <taxon>Desulfosporosinus</taxon>
    </lineage>
</organism>
<evidence type="ECO:0000313" key="1">
    <source>
        <dbReference type="EMBL" id="SPF56186.1"/>
    </source>
</evidence>
<dbReference type="Proteomes" id="UP000238916">
    <property type="component" value="Unassembled WGS sequence"/>
</dbReference>
<name>A0A2U3LWE2_9FIRM</name>
<protein>
    <submittedName>
        <fullName evidence="1">Uncharacterized protein</fullName>
    </submittedName>
</protein>
<proteinExistence type="predicted"/>
<dbReference type="AlphaFoldDB" id="A0A2U3LWE2"/>
<reference evidence="2" key="1">
    <citation type="submission" date="2018-02" db="EMBL/GenBank/DDBJ databases">
        <authorList>
            <person name="Hausmann B."/>
        </authorList>
    </citation>
    <scope>NUCLEOTIDE SEQUENCE [LARGE SCALE GENOMIC DNA]</scope>
    <source>
        <strain evidence="2">Peat soil MAG SbF1</strain>
    </source>
</reference>
<gene>
    <name evidence="1" type="ORF">SBF1_8910002</name>
</gene>
<accession>A0A2U3LWE2</accession>
<dbReference type="EMBL" id="OMOF01000880">
    <property type="protein sequence ID" value="SPF56186.1"/>
    <property type="molecule type" value="Genomic_DNA"/>
</dbReference>
<evidence type="ECO:0000313" key="2">
    <source>
        <dbReference type="Proteomes" id="UP000238916"/>
    </source>
</evidence>